<evidence type="ECO:0000259" key="1">
    <source>
        <dbReference type="Pfam" id="PF01471"/>
    </source>
</evidence>
<protein>
    <recommendedName>
        <fullName evidence="1">Peptidoglycan binding-like domain-containing protein</fullName>
    </recommendedName>
</protein>
<dbReference type="AlphaFoldDB" id="A0A2G9YW09"/>
<comment type="caution">
    <text evidence="2">The sequence shown here is derived from an EMBL/GenBank/DDBJ whole genome shotgun (WGS) entry which is preliminary data.</text>
</comment>
<feature type="domain" description="Peptidoglycan binding-like" evidence="1">
    <location>
        <begin position="36"/>
        <end position="76"/>
    </location>
</feature>
<evidence type="ECO:0000313" key="3">
    <source>
        <dbReference type="Proteomes" id="UP000230273"/>
    </source>
</evidence>
<dbReference type="Proteomes" id="UP000230273">
    <property type="component" value="Unassembled WGS sequence"/>
</dbReference>
<reference evidence="2 3" key="1">
    <citation type="submission" date="2017-09" db="EMBL/GenBank/DDBJ databases">
        <title>Depth-based differentiation of microbial function through sediment-hosted aquifers and enrichment of novel symbionts in the deep terrestrial subsurface.</title>
        <authorList>
            <person name="Probst A.J."/>
            <person name="Ladd B."/>
            <person name="Jarett J.K."/>
            <person name="Geller-Mcgrath D.E."/>
            <person name="Sieber C.M."/>
            <person name="Emerson J.B."/>
            <person name="Anantharaman K."/>
            <person name="Thomas B.C."/>
            <person name="Malmstrom R."/>
            <person name="Stieglmeier M."/>
            <person name="Klingl A."/>
            <person name="Woyke T."/>
            <person name="Ryan C.M."/>
            <person name="Banfield J.F."/>
        </authorList>
    </citation>
    <scope>NUCLEOTIDE SEQUENCE [LARGE SCALE GENOMIC DNA]</scope>
    <source>
        <strain evidence="2">CG23_combo_of_CG06-09_8_20_14_all_38_19</strain>
    </source>
</reference>
<dbReference type="InterPro" id="IPR036365">
    <property type="entry name" value="PGBD-like_sf"/>
</dbReference>
<dbReference type="Pfam" id="PF01471">
    <property type="entry name" value="PG_binding_1"/>
    <property type="match status" value="1"/>
</dbReference>
<proteinExistence type="predicted"/>
<gene>
    <name evidence="2" type="ORF">COX36_03445</name>
</gene>
<name>A0A2G9YW09_9BACT</name>
<dbReference type="InterPro" id="IPR036366">
    <property type="entry name" value="PGBDSf"/>
</dbReference>
<evidence type="ECO:0000313" key="2">
    <source>
        <dbReference type="EMBL" id="PIP23400.1"/>
    </source>
</evidence>
<dbReference type="EMBL" id="PCRP01000057">
    <property type="protein sequence ID" value="PIP23400.1"/>
    <property type="molecule type" value="Genomic_DNA"/>
</dbReference>
<organism evidence="2 3">
    <name type="scientific">Candidatus Nealsonbacteria bacterium CG23_combo_of_CG06-09_8_20_14_all_38_19</name>
    <dbReference type="NCBI Taxonomy" id="1974721"/>
    <lineage>
        <taxon>Bacteria</taxon>
        <taxon>Candidatus Nealsoniibacteriota</taxon>
    </lineage>
</organism>
<accession>A0A2G9YW09</accession>
<dbReference type="SUPFAM" id="SSF47090">
    <property type="entry name" value="PGBD-like"/>
    <property type="match status" value="1"/>
</dbReference>
<sequence length="682" mass="77892">MKELSKGNRNCDVLYLQIILRNEPPYQKDGESIEVYPKGLVTGFFGDLTEAAVKRFQEKYGIEKTGIVDSKTMEKLNGILNNWPVDWSFPRELILAIVAQESGPGGHPDYTFSNEFVSYDYGHGVMQITFRPMSSDVKYLQVVLNSDPDTQVATSGDGSPGKETHNFGPLTKIAVEKFQKKYNLPEYDNEKRRGKVYFPTRTKLNELLENNRESFRNKGIPLDFNFEEFLFEGRKDIIKEDATFDLRGEGSRVNIPPCTNVKTFNWEDKNYFKHCYQYDDKSGYFEYKEYKPHRYYNNQILKYYTNTSQGIYANIKDGLRVLQEKYKARCPKESIYREGYEFTCRDIEKILMTWGYNGIVITDRWGDSYLYKVSVRLKNLADYFGIVYPNTDNLIEKLEIASRHQRTIKSYSPVEIQVIDSQGRITGIIEGEIREEIPNSGYDKDTKNIGLLFPENDHLYQIVGTEDGSYGLEIINVENETTATFTAIDIPISTSTVHQYQIDWQALSQGEKGATLQIDVDGDGVFEKTITADNDLTYDEFILQTETIVDFDPDTLNLKSKGQWITAYIELPEGYDPALIDATAVLLNGIVPAVTDSQYDFVTNPNSYLIDYDSDGILERMVKFERDKVQALFPEPVDSAILTLTGKILYNADLINFGDSDIIRVIDKGGSHQSADPASVVE</sequence>
<dbReference type="Gene3D" id="1.10.101.10">
    <property type="entry name" value="PGBD-like superfamily/PGBD"/>
    <property type="match status" value="2"/>
</dbReference>
<dbReference type="InterPro" id="IPR002477">
    <property type="entry name" value="Peptidoglycan-bd-like"/>
</dbReference>